<evidence type="ECO:0000313" key="3">
    <source>
        <dbReference type="Proteomes" id="UP000385207"/>
    </source>
</evidence>
<feature type="region of interest" description="Disordered" evidence="1">
    <location>
        <begin position="268"/>
        <end position="295"/>
    </location>
</feature>
<accession>A0A5E7MJJ3</accession>
<dbReference type="AlphaFoldDB" id="A0A5E7MJJ3"/>
<dbReference type="EMBL" id="CABVII010000019">
    <property type="protein sequence ID" value="VVP24875.1"/>
    <property type="molecule type" value="Genomic_DNA"/>
</dbReference>
<protein>
    <submittedName>
        <fullName evidence="2">Uncharacterized protein</fullName>
    </submittedName>
</protein>
<dbReference type="RefSeq" id="WP_150784619.1">
    <property type="nucleotide sequence ID" value="NZ_CABVII010000019.1"/>
</dbReference>
<dbReference type="OrthoDB" id="1490305at2"/>
<name>A0A5E7MJJ3_PSEFL</name>
<evidence type="ECO:0000256" key="1">
    <source>
        <dbReference type="SAM" id="MobiDB-lite"/>
    </source>
</evidence>
<sequence length="1212" mass="128951">MVYLVDTTKFQAEGAYLRWQLVARRLGMLDAAGNRLMPSVLHLRWTLKPELGLPTEPFIVWRRNRKLNQPKGIEAQTHSSGLFGQGVVVDLKGSYTHVTLNVSGGPGVVYGFVGSPWLTSIVAIAAVPAGANQTVSLTAPAIEGLMVSNSINSINSINGVRADDLCAASGWEKFERVGLPVKKSEWAGQGIGDHGTEQGMFSALTDAESAALQRLERGAPPFGWAALIEAALPAPAWSAPAGTVVVTELQKGLLDDLRGIAGLPPASQAATRLGKSLPPPENSSGDRMSGPGTTSQVSPLGMTYMAACTDCFNCLGLGFGTAYAVVLGPDNQGSALDYDYMITARYEKGLSGTDSAVDYAAIVPSPQQAIGTPPPAAMAQQMMGNLRPFFTDGNWLASVRVSWDKPVPIPLFRPRSFALARSGVAPASPATLIMNKRSDGAPLAIAINYASGPTDPEPNRLSAVEREIPIPNDPGSRMLKYAAAQQDIYGQWSKWVALDATLTQPGVDDVRIVSGDFQFTSVPVPPLARCNANLVLEFLWDWRIRSPLAVSFRGRLSAAAYHGEPPPDKTLPGGLQTRLGGPLVTTFTLRFDVLTGSGAPTSSWPGYIAGTHCIALNQAGDTQVAFGAAQGDETRRYRVTIPGFELDFGPPGHIGLALWAQGQEAIAPQRVGGWSTEPSMIATSDPRPPLIVADIVALSSLPDAAGESHAVLNWSGSSGADGYFIYESTESRLLQAAGEADPDPAKTLSQRLTRLRQIFDAQPARMRSAFTRRNSRLIKASSADVTLPRGSTVIHLYVVLGVSAGQVEAQWPGASTSLYAFAVPRVPKPAAPTIEATCVLDKSVTPPVFRTQLRIATRKGPRVRRLHLHRVRVDDAAKDLDTMGPPVLTVEPSTVGWSVAQTSDELGMHITSASGTDTPAGSWKRVWYRVTAWSDADLLHGTLGARSPASTAAWVVIPPSTAPDLSAIALQWPGGAMADVLLKWTSAAPVPKTSIGHHTLSIRARRVGAPQEEPALLAFEGPLSQLPLVQPATGSGAWREGAAKPAQYSALIRRTDVNDAVEISVRITDPVGRSTETLATIKAGPLLPDPVITQPLITMNVPPPGAQLNWSSSTPLDPGVYIVRVTIARPPRRLGPWFLPQPPISLQMALSDVPLDEPGPVPAGVDPLRVRRMPGAGPDFNYYVFVRIAFTQITVRLTAPDGRVTQIVQLPG</sequence>
<feature type="compositionally biased region" description="Polar residues" evidence="1">
    <location>
        <begin position="282"/>
        <end position="295"/>
    </location>
</feature>
<proteinExistence type="predicted"/>
<evidence type="ECO:0000313" key="2">
    <source>
        <dbReference type="EMBL" id="VVP24875.1"/>
    </source>
</evidence>
<dbReference type="Proteomes" id="UP000385207">
    <property type="component" value="Unassembled WGS sequence"/>
</dbReference>
<organism evidence="2 3">
    <name type="scientific">Pseudomonas fluorescens</name>
    <dbReference type="NCBI Taxonomy" id="294"/>
    <lineage>
        <taxon>Bacteria</taxon>
        <taxon>Pseudomonadati</taxon>
        <taxon>Pseudomonadota</taxon>
        <taxon>Gammaproteobacteria</taxon>
        <taxon>Pseudomonadales</taxon>
        <taxon>Pseudomonadaceae</taxon>
        <taxon>Pseudomonas</taxon>
    </lineage>
</organism>
<reference evidence="2 3" key="1">
    <citation type="submission" date="2019-09" db="EMBL/GenBank/DDBJ databases">
        <authorList>
            <person name="Chandra G."/>
            <person name="Truman W A."/>
        </authorList>
    </citation>
    <scope>NUCLEOTIDE SEQUENCE [LARGE SCALE GENOMIC DNA]</scope>
    <source>
        <strain evidence="2">PS862</strain>
    </source>
</reference>
<gene>
    <name evidence="2" type="ORF">PS862_04048</name>
</gene>